<comment type="caution">
    <text evidence="2">The sequence shown here is derived from an EMBL/GenBank/DDBJ whole genome shotgun (WGS) entry which is preliminary data.</text>
</comment>
<gene>
    <name evidence="2" type="ORF">H9Y04_07300</name>
</gene>
<dbReference type="RefSeq" id="WP_187812832.1">
    <property type="nucleotide sequence ID" value="NZ_JACTVJ010000004.1"/>
</dbReference>
<evidence type="ECO:0000259" key="1">
    <source>
        <dbReference type="Pfam" id="PF21831"/>
    </source>
</evidence>
<reference evidence="2 3" key="1">
    <citation type="submission" date="2020-08" db="EMBL/GenBank/DDBJ databases">
        <title>Genemic of Streptomyces polyaspartic.</title>
        <authorList>
            <person name="Liu W."/>
        </authorList>
    </citation>
    <scope>NUCLEOTIDE SEQUENCE [LARGE SCALE GENOMIC DNA]</scope>
    <source>
        <strain evidence="2 3">TRM66268-LWL</strain>
    </source>
</reference>
<dbReference type="InterPro" id="IPR054186">
    <property type="entry name" value="DUF6891"/>
</dbReference>
<dbReference type="Proteomes" id="UP000642284">
    <property type="component" value="Unassembled WGS sequence"/>
</dbReference>
<dbReference type="EMBL" id="JACTVJ010000004">
    <property type="protein sequence ID" value="MBC9712376.1"/>
    <property type="molecule type" value="Genomic_DNA"/>
</dbReference>
<sequence>MLAITVQTERGERFAQIDAERLGELVRRIGERGDRFLVLERIPELPDVFAQVWHERGGDYQVEYRDGGAERHFGVEVAEAGTVVAALTRWARDEREWGAGLDWRFVDLGTAPEPVPELALDEERRVQLEARIRELIVCGYHGRDSLTEVAEDYLVDGGDRPVTTAQARVLVDRLWRERADEQRSWSGTTDPERIRAAFAALEQRGITARENFTCCRTCADTEIGAEAADDARGYVYFHSQCTEGAAAGHGLMLLYGAFDGGGLSTVDVGREVVAALDGVGLASEWDGSPTRAVHVTPLDWRKRLGV</sequence>
<dbReference type="Pfam" id="PF21831">
    <property type="entry name" value="DUF6891"/>
    <property type="match status" value="1"/>
</dbReference>
<name>A0ABR7SD10_9ACTN</name>
<evidence type="ECO:0000313" key="2">
    <source>
        <dbReference type="EMBL" id="MBC9712376.1"/>
    </source>
</evidence>
<feature type="domain" description="DUF6891" evidence="1">
    <location>
        <begin position="122"/>
        <end position="304"/>
    </location>
</feature>
<protein>
    <recommendedName>
        <fullName evidence="1">DUF6891 domain-containing protein</fullName>
    </recommendedName>
</protein>
<evidence type="ECO:0000313" key="3">
    <source>
        <dbReference type="Proteomes" id="UP000642284"/>
    </source>
</evidence>
<keyword evidence="3" id="KW-1185">Reference proteome</keyword>
<accession>A0ABR7SD10</accession>
<organism evidence="2 3">
    <name type="scientific">Streptomyces polyasparticus</name>
    <dbReference type="NCBI Taxonomy" id="2767826"/>
    <lineage>
        <taxon>Bacteria</taxon>
        <taxon>Bacillati</taxon>
        <taxon>Actinomycetota</taxon>
        <taxon>Actinomycetes</taxon>
        <taxon>Kitasatosporales</taxon>
        <taxon>Streptomycetaceae</taxon>
        <taxon>Streptomyces</taxon>
    </lineage>
</organism>
<proteinExistence type="predicted"/>